<name>A0A0A8Z3L2_ARUDO</name>
<reference evidence="1" key="2">
    <citation type="journal article" date="2015" name="Data Brief">
        <title>Shoot transcriptome of the giant reed, Arundo donax.</title>
        <authorList>
            <person name="Barrero R.A."/>
            <person name="Guerrero F.D."/>
            <person name="Moolhuijzen P."/>
            <person name="Goolsby J.A."/>
            <person name="Tidwell J."/>
            <person name="Bellgard S.E."/>
            <person name="Bellgard M.I."/>
        </authorList>
    </citation>
    <scope>NUCLEOTIDE SEQUENCE</scope>
    <source>
        <tissue evidence="1">Shoot tissue taken approximately 20 cm above the soil surface</tissue>
    </source>
</reference>
<dbReference type="EMBL" id="GBRH01266555">
    <property type="protein sequence ID" value="JAD31340.1"/>
    <property type="molecule type" value="Transcribed_RNA"/>
</dbReference>
<dbReference type="AlphaFoldDB" id="A0A0A8Z3L2"/>
<evidence type="ECO:0000313" key="1">
    <source>
        <dbReference type="EMBL" id="JAD31340.1"/>
    </source>
</evidence>
<reference evidence="1" key="1">
    <citation type="submission" date="2014-09" db="EMBL/GenBank/DDBJ databases">
        <authorList>
            <person name="Magalhaes I.L.F."/>
            <person name="Oliveira U."/>
            <person name="Santos F.R."/>
            <person name="Vidigal T.H.D.A."/>
            <person name="Brescovit A.D."/>
            <person name="Santos A.J."/>
        </authorList>
    </citation>
    <scope>NUCLEOTIDE SEQUENCE</scope>
    <source>
        <tissue evidence="1">Shoot tissue taken approximately 20 cm above the soil surface</tissue>
    </source>
</reference>
<protein>
    <submittedName>
        <fullName evidence="1">Uncharacterized protein</fullName>
    </submittedName>
</protein>
<proteinExistence type="predicted"/>
<accession>A0A0A8Z3L2</accession>
<sequence>MVTKHLIPFFGTETTEPHHVKHCVILNAVMPKCKRISTFYQSISAVTRTCTQRGG</sequence>
<organism evidence="1">
    <name type="scientific">Arundo donax</name>
    <name type="common">Giant reed</name>
    <name type="synonym">Donax arundinaceus</name>
    <dbReference type="NCBI Taxonomy" id="35708"/>
    <lineage>
        <taxon>Eukaryota</taxon>
        <taxon>Viridiplantae</taxon>
        <taxon>Streptophyta</taxon>
        <taxon>Embryophyta</taxon>
        <taxon>Tracheophyta</taxon>
        <taxon>Spermatophyta</taxon>
        <taxon>Magnoliopsida</taxon>
        <taxon>Liliopsida</taxon>
        <taxon>Poales</taxon>
        <taxon>Poaceae</taxon>
        <taxon>PACMAD clade</taxon>
        <taxon>Arundinoideae</taxon>
        <taxon>Arundineae</taxon>
        <taxon>Arundo</taxon>
    </lineage>
</organism>